<dbReference type="EC" id="2.1.1.72" evidence="2"/>
<dbReference type="Proteomes" id="UP000613030">
    <property type="component" value="Unassembled WGS sequence"/>
</dbReference>
<evidence type="ECO:0000256" key="4">
    <source>
        <dbReference type="ARBA" id="ARBA00022679"/>
    </source>
</evidence>
<dbReference type="Gene3D" id="3.40.50.150">
    <property type="entry name" value="Vaccinia Virus protein VP39"/>
    <property type="match status" value="1"/>
</dbReference>
<keyword evidence="6" id="KW-0680">Restriction system</keyword>
<dbReference type="InterPro" id="IPR029063">
    <property type="entry name" value="SAM-dependent_MTases_sf"/>
</dbReference>
<dbReference type="InterPro" id="IPR038333">
    <property type="entry name" value="T1MK-like_N_sf"/>
</dbReference>
<keyword evidence="12" id="KW-1185">Reference proteome</keyword>
<dbReference type="PANTHER" id="PTHR42933:SF3">
    <property type="entry name" value="TYPE I RESTRICTION ENZYME MJAVIII METHYLASE SUBUNIT"/>
    <property type="match status" value="1"/>
</dbReference>
<comment type="similarity">
    <text evidence="1">Belongs to the N(4)/N(6)-methyltransferase family.</text>
</comment>
<evidence type="ECO:0000256" key="2">
    <source>
        <dbReference type="ARBA" id="ARBA00011900"/>
    </source>
</evidence>
<comment type="catalytic activity">
    <reaction evidence="7">
        <text>a 2'-deoxyadenosine in DNA + S-adenosyl-L-methionine = an N(6)-methyl-2'-deoxyadenosine in DNA + S-adenosyl-L-homocysteine + H(+)</text>
        <dbReference type="Rhea" id="RHEA:15197"/>
        <dbReference type="Rhea" id="RHEA-COMP:12418"/>
        <dbReference type="Rhea" id="RHEA-COMP:12419"/>
        <dbReference type="ChEBI" id="CHEBI:15378"/>
        <dbReference type="ChEBI" id="CHEBI:57856"/>
        <dbReference type="ChEBI" id="CHEBI:59789"/>
        <dbReference type="ChEBI" id="CHEBI:90615"/>
        <dbReference type="ChEBI" id="CHEBI:90616"/>
        <dbReference type="EC" id="2.1.1.72"/>
    </reaction>
</comment>
<keyword evidence="4" id="KW-0808">Transferase</keyword>
<accession>A0ABS1KYU1</accession>
<proteinExistence type="inferred from homology"/>
<evidence type="ECO:0000256" key="6">
    <source>
        <dbReference type="ARBA" id="ARBA00022747"/>
    </source>
</evidence>
<evidence type="ECO:0000256" key="3">
    <source>
        <dbReference type="ARBA" id="ARBA00022603"/>
    </source>
</evidence>
<evidence type="ECO:0000259" key="9">
    <source>
        <dbReference type="Pfam" id="PF02384"/>
    </source>
</evidence>
<dbReference type="GO" id="GO:0008168">
    <property type="term" value="F:methyltransferase activity"/>
    <property type="evidence" value="ECO:0007669"/>
    <property type="project" value="UniProtKB-KW"/>
</dbReference>
<evidence type="ECO:0000313" key="12">
    <source>
        <dbReference type="Proteomes" id="UP000613030"/>
    </source>
</evidence>
<reference evidence="11 12" key="1">
    <citation type="submission" date="2021-01" db="EMBL/GenBank/DDBJ databases">
        <title>Chryseolinea sp. Jin1 Genome sequencing and assembly.</title>
        <authorList>
            <person name="Kim I."/>
        </authorList>
    </citation>
    <scope>NUCLEOTIDE SEQUENCE [LARGE SCALE GENOMIC DNA]</scope>
    <source>
        <strain evidence="11 12">Jin1</strain>
    </source>
</reference>
<organism evidence="11 12">
    <name type="scientific">Chryseolinea lacunae</name>
    <dbReference type="NCBI Taxonomy" id="2801331"/>
    <lineage>
        <taxon>Bacteria</taxon>
        <taxon>Pseudomonadati</taxon>
        <taxon>Bacteroidota</taxon>
        <taxon>Cytophagia</taxon>
        <taxon>Cytophagales</taxon>
        <taxon>Fulvivirgaceae</taxon>
        <taxon>Chryseolinea</taxon>
    </lineage>
</organism>
<dbReference type="InterPro" id="IPR051537">
    <property type="entry name" value="DNA_Adenine_Mtase"/>
</dbReference>
<dbReference type="SUPFAM" id="SSF53335">
    <property type="entry name" value="S-adenosyl-L-methionine-dependent methyltransferases"/>
    <property type="match status" value="1"/>
</dbReference>
<keyword evidence="5" id="KW-0949">S-adenosyl-L-methionine</keyword>
<evidence type="ECO:0000313" key="11">
    <source>
        <dbReference type="EMBL" id="MBL0744343.1"/>
    </source>
</evidence>
<evidence type="ECO:0000256" key="1">
    <source>
        <dbReference type="ARBA" id="ARBA00006594"/>
    </source>
</evidence>
<comment type="caution">
    <text evidence="11">The sequence shown here is derived from an EMBL/GenBank/DDBJ whole genome shotgun (WGS) entry which is preliminary data.</text>
</comment>
<dbReference type="PRINTS" id="PR00507">
    <property type="entry name" value="N12N6MTFRASE"/>
</dbReference>
<dbReference type="Pfam" id="PF02384">
    <property type="entry name" value="N6_Mtase"/>
    <property type="match status" value="1"/>
</dbReference>
<name>A0ABS1KYU1_9BACT</name>
<feature type="coiled-coil region" evidence="8">
    <location>
        <begin position="466"/>
        <end position="493"/>
    </location>
</feature>
<dbReference type="GO" id="GO:0032259">
    <property type="term" value="P:methylation"/>
    <property type="evidence" value="ECO:0007669"/>
    <property type="project" value="UniProtKB-KW"/>
</dbReference>
<feature type="domain" description="N6 adenine-specific DNA methyltransferase N-terminal" evidence="10">
    <location>
        <begin position="31"/>
        <end position="139"/>
    </location>
</feature>
<sequence length="686" mass="77534">MSTEKSKIGAALDLADETFRASEDSWLKLQGVLAIFLLRYMSDLWHDTHERAKEQFGSDEAWIQRKMKRVRFLMPPGNDIDSLVSGARYSSVSAATDAVFQHIAKENSENMKDVFNSLIFDSEAFGKTRERDQRLKRLLVDLSGRSWSTQLLHGNDVGSAALNLIDRFFETSLSHGGNHTPSAVSELVAKLLDPQPGMRIYDPFLGTGSLLVAMAKQVKDRDGHPSRNFALYGQEVNRDAWVTAKLNMFLNSLDDARIAFGDTLKKPAHLENNNLMLFERVGSSLPFTATVVTSEEARRDVFQRFGYGFPAKGKSEWAYMLHIVSAIAPGGMGVVVVPQGALFRGRQEKKIRERLVAKNLVDAVIELPPRLFFGRTTPMAILVFRKNRKSKNILFVDASREFLAGKAQNSLRSEDIEKIVGVCREREFMPQYSRLVPVDDVKQEQCNLSVARYVNRKALFEDESEIISRNEEMEQLEDALQEVRVEIKSKLAELAIYGLDDINLTKATDGALLYVSPMIAAANRLAYRLRKLLHEAGEDNAVTLSHHRRLDAIVDAYRQEKIGGEEYLQRVLAIKGDVEAYCYGTFPASVRYGEDTRTLFGILSSMLLEADQDPVEANLEELVHRVVDVLQRSAVRDWSSAINHIKETQGKLEDILRVDQGQLRRSVRWDLLVEQCIEAGKDYYHL</sequence>
<evidence type="ECO:0000259" key="10">
    <source>
        <dbReference type="Pfam" id="PF12161"/>
    </source>
</evidence>
<dbReference type="InterPro" id="IPR003356">
    <property type="entry name" value="DNA_methylase_A-5"/>
</dbReference>
<evidence type="ECO:0000256" key="8">
    <source>
        <dbReference type="SAM" id="Coils"/>
    </source>
</evidence>
<gene>
    <name evidence="11" type="ORF">JI741_24130</name>
</gene>
<keyword evidence="3 11" id="KW-0489">Methyltransferase</keyword>
<dbReference type="EMBL" id="JAERRB010000010">
    <property type="protein sequence ID" value="MBL0744343.1"/>
    <property type="molecule type" value="Genomic_DNA"/>
</dbReference>
<evidence type="ECO:0000256" key="5">
    <source>
        <dbReference type="ARBA" id="ARBA00022691"/>
    </source>
</evidence>
<keyword evidence="8" id="KW-0175">Coiled coil</keyword>
<protein>
    <recommendedName>
        <fullName evidence="2">site-specific DNA-methyltransferase (adenine-specific)</fullName>
        <ecNumber evidence="2">2.1.1.72</ecNumber>
    </recommendedName>
</protein>
<dbReference type="PANTHER" id="PTHR42933">
    <property type="entry name" value="SLR6095 PROTEIN"/>
    <property type="match status" value="1"/>
</dbReference>
<dbReference type="Pfam" id="PF12161">
    <property type="entry name" value="HsdM_N"/>
    <property type="match status" value="1"/>
</dbReference>
<dbReference type="RefSeq" id="WP_202013997.1">
    <property type="nucleotide sequence ID" value="NZ_JAERRB010000010.1"/>
</dbReference>
<evidence type="ECO:0000256" key="7">
    <source>
        <dbReference type="ARBA" id="ARBA00047942"/>
    </source>
</evidence>
<feature type="domain" description="DNA methylase adenine-specific" evidence="9">
    <location>
        <begin position="164"/>
        <end position="458"/>
    </location>
</feature>
<dbReference type="Gene3D" id="1.20.1260.30">
    <property type="match status" value="1"/>
</dbReference>
<dbReference type="InterPro" id="IPR022749">
    <property type="entry name" value="D12N6_MeTrfase_N"/>
</dbReference>